<evidence type="ECO:0000256" key="1">
    <source>
        <dbReference type="ARBA" id="ARBA00004477"/>
    </source>
</evidence>
<dbReference type="PANTHER" id="PTHR12869:SF0">
    <property type="entry name" value="BOS COMPLEX SUBUNIT TMEM147"/>
    <property type="match status" value="1"/>
</dbReference>
<keyword evidence="4" id="KW-0812">Transmembrane</keyword>
<proteinExistence type="inferred from homology"/>
<dbReference type="EMBL" id="UYRU01077380">
    <property type="protein sequence ID" value="VDN28060.1"/>
    <property type="molecule type" value="Genomic_DNA"/>
</dbReference>
<keyword evidence="12" id="KW-1185">Reference proteome</keyword>
<comment type="subcellular location">
    <subcellularLocation>
        <location evidence="2">Cell membrane</location>
        <topology evidence="2">Multi-pass membrane protein</topology>
    </subcellularLocation>
    <subcellularLocation>
        <location evidence="1">Endoplasmic reticulum membrane</location>
        <topology evidence="1">Multi-pass membrane protein</topology>
    </subcellularLocation>
</comment>
<reference evidence="11 12" key="1">
    <citation type="submission" date="2018-11" db="EMBL/GenBank/DDBJ databases">
        <authorList>
            <consortium name="Pathogen Informatics"/>
        </authorList>
    </citation>
    <scope>NUCLEOTIDE SEQUENCE [LARGE SCALE GENOMIC DNA]</scope>
</reference>
<dbReference type="GO" id="GO:0005886">
    <property type="term" value="C:plasma membrane"/>
    <property type="evidence" value="ECO:0007669"/>
    <property type="project" value="UniProtKB-SubCell"/>
</dbReference>
<dbReference type="GO" id="GO:0005789">
    <property type="term" value="C:endoplasmic reticulum membrane"/>
    <property type="evidence" value="ECO:0007669"/>
    <property type="project" value="UniProtKB-SubCell"/>
</dbReference>
<dbReference type="Pfam" id="PF09767">
    <property type="entry name" value="DUF2053"/>
    <property type="match status" value="1"/>
</dbReference>
<evidence type="ECO:0000256" key="9">
    <source>
        <dbReference type="ARBA" id="ARBA00034846"/>
    </source>
</evidence>
<dbReference type="Proteomes" id="UP000281553">
    <property type="component" value="Unassembled WGS sequence"/>
</dbReference>
<protein>
    <recommendedName>
        <fullName evidence="9">BOS complex subunit TMEM147</fullName>
    </recommendedName>
    <alternativeName>
        <fullName evidence="10">Transmembrane protein 147</fullName>
    </alternativeName>
</protein>
<dbReference type="InterPro" id="IPR019164">
    <property type="entry name" value="TMEM147"/>
</dbReference>
<evidence type="ECO:0000256" key="6">
    <source>
        <dbReference type="ARBA" id="ARBA00022989"/>
    </source>
</evidence>
<evidence type="ECO:0000256" key="4">
    <source>
        <dbReference type="ARBA" id="ARBA00022692"/>
    </source>
</evidence>
<dbReference type="PANTHER" id="PTHR12869">
    <property type="entry name" value="SMALL SEVEN TRANSMEMBRANE DOMAIN-CONTAINING PROTEIN"/>
    <property type="match status" value="1"/>
</dbReference>
<evidence type="ECO:0000313" key="11">
    <source>
        <dbReference type="EMBL" id="VDN28060.1"/>
    </source>
</evidence>
<name>A0A3P7MNA3_DIBLA</name>
<keyword evidence="7" id="KW-0472">Membrane</keyword>
<gene>
    <name evidence="11" type="ORF">DILT_LOCUS15120</name>
</gene>
<evidence type="ECO:0000313" key="12">
    <source>
        <dbReference type="Proteomes" id="UP000281553"/>
    </source>
</evidence>
<evidence type="ECO:0000256" key="7">
    <source>
        <dbReference type="ARBA" id="ARBA00023136"/>
    </source>
</evidence>
<dbReference type="AlphaFoldDB" id="A0A3P7MNA3"/>
<sequence>MGFFHLINCLVLATGPHIILYKTCGMSMMPSGGASKSSFFMDSHNFYESSWQLLSISTLTWHLKPDSLTTYIPIWVGTKDLEFDWAYLSLSFDANIDLVCSFGKFASINSDIPLHYLFYALAAYA</sequence>
<keyword evidence="5" id="KW-0256">Endoplasmic reticulum</keyword>
<evidence type="ECO:0000256" key="3">
    <source>
        <dbReference type="ARBA" id="ARBA00022475"/>
    </source>
</evidence>
<evidence type="ECO:0000256" key="5">
    <source>
        <dbReference type="ARBA" id="ARBA00022824"/>
    </source>
</evidence>
<accession>A0A3P7MNA3</accession>
<keyword evidence="3" id="KW-1003">Cell membrane</keyword>
<evidence type="ECO:0000256" key="10">
    <source>
        <dbReference type="ARBA" id="ARBA00034899"/>
    </source>
</evidence>
<evidence type="ECO:0000256" key="8">
    <source>
        <dbReference type="ARBA" id="ARBA00034739"/>
    </source>
</evidence>
<organism evidence="11 12">
    <name type="scientific">Dibothriocephalus latus</name>
    <name type="common">Fish tapeworm</name>
    <name type="synonym">Diphyllobothrium latum</name>
    <dbReference type="NCBI Taxonomy" id="60516"/>
    <lineage>
        <taxon>Eukaryota</taxon>
        <taxon>Metazoa</taxon>
        <taxon>Spiralia</taxon>
        <taxon>Lophotrochozoa</taxon>
        <taxon>Platyhelminthes</taxon>
        <taxon>Cestoda</taxon>
        <taxon>Eucestoda</taxon>
        <taxon>Diphyllobothriidea</taxon>
        <taxon>Diphyllobothriidae</taxon>
        <taxon>Dibothriocephalus</taxon>
    </lineage>
</organism>
<comment type="similarity">
    <text evidence="8">Belongs to the TMEM147 family.</text>
</comment>
<dbReference type="OrthoDB" id="9993532at2759"/>
<evidence type="ECO:0000256" key="2">
    <source>
        <dbReference type="ARBA" id="ARBA00004651"/>
    </source>
</evidence>
<keyword evidence="6" id="KW-1133">Transmembrane helix</keyword>